<dbReference type="InterPro" id="IPR050598">
    <property type="entry name" value="AminoAcid_Transporter"/>
</dbReference>
<dbReference type="OrthoDB" id="3257095at2759"/>
<dbReference type="Proteomes" id="UP000440578">
    <property type="component" value="Unassembled WGS sequence"/>
</dbReference>
<keyword evidence="10" id="KW-1185">Reference proteome</keyword>
<feature type="transmembrane region" description="Helical" evidence="8">
    <location>
        <begin position="60"/>
        <end position="84"/>
    </location>
</feature>
<evidence type="ECO:0000256" key="2">
    <source>
        <dbReference type="ARBA" id="ARBA00007040"/>
    </source>
</evidence>
<dbReference type="EMBL" id="VIIS01001170">
    <property type="protein sequence ID" value="KAF0301396.1"/>
    <property type="molecule type" value="Genomic_DNA"/>
</dbReference>
<accession>A0A6A4W2B3</accession>
<keyword evidence="6 8" id="KW-1133">Transmembrane helix</keyword>
<keyword evidence="7 8" id="KW-0472">Membrane</keyword>
<feature type="transmembrane region" description="Helical" evidence="8">
    <location>
        <begin position="105"/>
        <end position="128"/>
    </location>
</feature>
<comment type="subcellular location">
    <subcellularLocation>
        <location evidence="1">Cell membrane</location>
        <topology evidence="1">Multi-pass membrane protein</topology>
    </subcellularLocation>
</comment>
<dbReference type="GO" id="GO:0005886">
    <property type="term" value="C:plasma membrane"/>
    <property type="evidence" value="ECO:0007669"/>
    <property type="project" value="UniProtKB-SubCell"/>
</dbReference>
<dbReference type="GO" id="GO:0015179">
    <property type="term" value="F:L-amino acid transmembrane transporter activity"/>
    <property type="evidence" value="ECO:0007669"/>
    <property type="project" value="TreeGrafter"/>
</dbReference>
<feature type="transmembrane region" description="Helical" evidence="8">
    <location>
        <begin position="218"/>
        <end position="240"/>
    </location>
</feature>
<dbReference type="FunFam" id="1.20.1740.10:FF:000003">
    <property type="entry name" value="Y+L amino acid transporter 1 isoform X1"/>
    <property type="match status" value="1"/>
</dbReference>
<dbReference type="PANTHER" id="PTHR11785">
    <property type="entry name" value="AMINO ACID TRANSPORTER"/>
    <property type="match status" value="1"/>
</dbReference>
<dbReference type="AlphaFoldDB" id="A0A6A4W2B3"/>
<feature type="transmembrane region" description="Helical" evidence="8">
    <location>
        <begin position="148"/>
        <end position="168"/>
    </location>
</feature>
<keyword evidence="3" id="KW-0813">Transport</keyword>
<feature type="transmembrane region" description="Helical" evidence="8">
    <location>
        <begin position="372"/>
        <end position="394"/>
    </location>
</feature>
<keyword evidence="4" id="KW-1003">Cell membrane</keyword>
<name>A0A6A4W2B3_AMPAM</name>
<feature type="transmembrane region" description="Helical" evidence="8">
    <location>
        <begin position="425"/>
        <end position="447"/>
    </location>
</feature>
<evidence type="ECO:0000256" key="7">
    <source>
        <dbReference type="ARBA" id="ARBA00023136"/>
    </source>
</evidence>
<comment type="similarity">
    <text evidence="2">Belongs to the amino acid-polyamine-organocation (APC) superfamily. L-type amino acid transporter (LAT) (TC 2.A.3.8) family.</text>
</comment>
<comment type="caution">
    <text evidence="9">The sequence shown here is derived from an EMBL/GenBank/DDBJ whole genome shotgun (WGS) entry which is preliminary data.</text>
</comment>
<reference evidence="9 10" key="1">
    <citation type="submission" date="2019-07" db="EMBL/GenBank/DDBJ databases">
        <title>Draft genome assembly of a fouling barnacle, Amphibalanus amphitrite (Darwin, 1854): The first reference genome for Thecostraca.</title>
        <authorList>
            <person name="Kim W."/>
        </authorList>
    </citation>
    <scope>NUCLEOTIDE SEQUENCE [LARGE SCALE GENOMIC DNA]</scope>
    <source>
        <strain evidence="9">SNU_AA5</strain>
        <tissue evidence="9">Soma without cirri and trophi</tissue>
    </source>
</reference>
<feature type="transmembrane region" description="Helical" evidence="8">
    <location>
        <begin position="347"/>
        <end position="366"/>
    </location>
</feature>
<evidence type="ECO:0000256" key="6">
    <source>
        <dbReference type="ARBA" id="ARBA00022989"/>
    </source>
</evidence>
<evidence type="ECO:0000256" key="5">
    <source>
        <dbReference type="ARBA" id="ARBA00022692"/>
    </source>
</evidence>
<feature type="transmembrane region" description="Helical" evidence="8">
    <location>
        <begin position="453"/>
        <end position="473"/>
    </location>
</feature>
<protein>
    <submittedName>
        <fullName evidence="9">Y+L amino acid transporter 2</fullName>
    </submittedName>
</protein>
<evidence type="ECO:0000256" key="1">
    <source>
        <dbReference type="ARBA" id="ARBA00004651"/>
    </source>
</evidence>
<evidence type="ECO:0000256" key="8">
    <source>
        <dbReference type="SAM" id="Phobius"/>
    </source>
</evidence>
<evidence type="ECO:0000256" key="3">
    <source>
        <dbReference type="ARBA" id="ARBA00022448"/>
    </source>
</evidence>
<dbReference type="Gene3D" id="1.20.1740.10">
    <property type="entry name" value="Amino acid/polyamine transporter I"/>
    <property type="match status" value="1"/>
</dbReference>
<dbReference type="InterPro" id="IPR002293">
    <property type="entry name" value="AA/rel_permease1"/>
</dbReference>
<organism evidence="9 10">
    <name type="scientific">Amphibalanus amphitrite</name>
    <name type="common">Striped barnacle</name>
    <name type="synonym">Balanus amphitrite</name>
    <dbReference type="NCBI Taxonomy" id="1232801"/>
    <lineage>
        <taxon>Eukaryota</taxon>
        <taxon>Metazoa</taxon>
        <taxon>Ecdysozoa</taxon>
        <taxon>Arthropoda</taxon>
        <taxon>Crustacea</taxon>
        <taxon>Multicrustacea</taxon>
        <taxon>Cirripedia</taxon>
        <taxon>Thoracica</taxon>
        <taxon>Thoracicalcarea</taxon>
        <taxon>Balanomorpha</taxon>
        <taxon>Balanoidea</taxon>
        <taxon>Balanidae</taxon>
        <taxon>Amphibalaninae</taxon>
        <taxon>Amphibalanus</taxon>
    </lineage>
</organism>
<evidence type="ECO:0000313" key="9">
    <source>
        <dbReference type="EMBL" id="KAF0301396.1"/>
    </source>
</evidence>
<feature type="transmembrane region" description="Helical" evidence="8">
    <location>
        <begin position="252"/>
        <end position="275"/>
    </location>
</feature>
<sequence length="486" mass="52925">MGRLNSETRAEMSPMMGAKDSVTMKKDLGVMNGVAIIVGIIIGSGIFVSPKGVLVYSGSIGLSLIIWALCGLLSMVGALCYAELGTMIPRSGGDFAYIHESFGPLPAFLFLWVALLIIMPTGNAIQALTFAYYMLQPFYNTCHPPDDVVRLVAAMVICFLTFINCYNVRWSSTVQEVFTGAKIVALIIIIGTGVYVLGTGDFSKYSQPFEGTRLDPGRIALALYSGLFSYAGWNYLNFVVEELKDPFRSLPRAIYISLPLVTVVYLLANVAYFAVLSPTEVLASNAVAVTFGNRMLGVMSWMMPFFVACSTFGGLNGGIFASSRLFFVGAREGCLPVALAMINVNKLTPVPSLVFLCFLTLCMLVTSDVYSLINYISFVESLFITMSTAGLLYLRWKLPEAPRPIKASLNARFLRRAAPYNSQHTVNIALPIIFLVVCLFLVTFPIYMTPVEVGVACGIILSGVPVYLVGVLWRRNVSCLDGLMGT</sequence>
<dbReference type="Pfam" id="PF13520">
    <property type="entry name" value="AA_permease_2"/>
    <property type="match status" value="1"/>
</dbReference>
<dbReference type="PIRSF" id="PIRSF006060">
    <property type="entry name" value="AA_transporter"/>
    <property type="match status" value="1"/>
</dbReference>
<dbReference type="PANTHER" id="PTHR11785:SF240">
    <property type="entry name" value="LD25378P"/>
    <property type="match status" value="1"/>
</dbReference>
<evidence type="ECO:0000256" key="4">
    <source>
        <dbReference type="ARBA" id="ARBA00022475"/>
    </source>
</evidence>
<feature type="transmembrane region" description="Helical" evidence="8">
    <location>
        <begin position="28"/>
        <end position="48"/>
    </location>
</feature>
<evidence type="ECO:0000313" key="10">
    <source>
        <dbReference type="Proteomes" id="UP000440578"/>
    </source>
</evidence>
<proteinExistence type="inferred from homology"/>
<gene>
    <name evidence="9" type="primary">slc7a6_1</name>
    <name evidence="9" type="ORF">FJT64_003164</name>
</gene>
<keyword evidence="5 8" id="KW-0812">Transmembrane</keyword>
<feature type="transmembrane region" description="Helical" evidence="8">
    <location>
        <begin position="180"/>
        <end position="198"/>
    </location>
</feature>
<feature type="transmembrane region" description="Helical" evidence="8">
    <location>
        <begin position="301"/>
        <end position="327"/>
    </location>
</feature>